<evidence type="ECO:0000256" key="3">
    <source>
        <dbReference type="SAM" id="MobiDB-lite"/>
    </source>
</evidence>
<feature type="compositionally biased region" description="Low complexity" evidence="3">
    <location>
        <begin position="198"/>
        <end position="210"/>
    </location>
</feature>
<evidence type="ECO:0000256" key="2">
    <source>
        <dbReference type="ARBA" id="ARBA00022490"/>
    </source>
</evidence>
<feature type="region of interest" description="Disordered" evidence="3">
    <location>
        <begin position="170"/>
        <end position="223"/>
    </location>
</feature>
<dbReference type="PANTHER" id="PTHR15346">
    <property type="entry name" value="DYNACTIN SUBUNIT"/>
    <property type="match status" value="1"/>
</dbReference>
<dbReference type="EMBL" id="LT853695">
    <property type="protein sequence ID" value="SMQ50314.1"/>
    <property type="molecule type" value="Genomic_DNA"/>
</dbReference>
<evidence type="ECO:0000313" key="5">
    <source>
        <dbReference type="Proteomes" id="UP000215127"/>
    </source>
</evidence>
<feature type="compositionally biased region" description="Low complexity" evidence="3">
    <location>
        <begin position="295"/>
        <end position="323"/>
    </location>
</feature>
<accession>A0A1X7RS75</accession>
<dbReference type="InterPro" id="IPR028133">
    <property type="entry name" value="Dynamitin"/>
</dbReference>
<keyword evidence="2" id="KW-0963">Cytoplasm</keyword>
<sequence>MTTPAAPPQRLTQLPGYDTAPDVYETGGRTSSSLSNTSSHSADGGANTSDTSDPEDEEEDVTTSGYGVSRRRLHPGQARRRFVGASRGVETRGVDYGDRVDGRRKGLTKRSRRVDVDSEEEEEGLEARIARLRREVEECRVEAEKERGEEGQGEGDGLGYLEELGRMMGELEGGGKSRGGGGHKRTGSKYHDAPTIPPTAAASTQPQATSMAERSGQVDEQTLTSITTFDTRLTALESALGLSSLDPTSQSSTLTAPLLPTLTLLDQQLATLSSATSLSALEAASSRIHKLKSEAASLSQLQSQRGPPAANNNASTPSASTPTTDDEEEESTTADSAKPATSALLSADDLKTLTELHGLLPTLTSLTPLIPHLTTRLRSLRTLHTTAATAASDLDGIEKRQAEMESELRVWREGLEKVEEAVRESGEANGRNGKVVEGWVGELRGRVEKLGR</sequence>
<organism evidence="4 5">
    <name type="scientific">Zymoseptoria tritici (strain ST99CH_3D7)</name>
    <dbReference type="NCBI Taxonomy" id="1276538"/>
    <lineage>
        <taxon>Eukaryota</taxon>
        <taxon>Fungi</taxon>
        <taxon>Dikarya</taxon>
        <taxon>Ascomycota</taxon>
        <taxon>Pezizomycotina</taxon>
        <taxon>Dothideomycetes</taxon>
        <taxon>Dothideomycetidae</taxon>
        <taxon>Mycosphaerellales</taxon>
        <taxon>Mycosphaerellaceae</taxon>
        <taxon>Zymoseptoria</taxon>
    </lineage>
</organism>
<protein>
    <submittedName>
        <fullName evidence="4">Uncharacterized protein</fullName>
    </submittedName>
</protein>
<proteinExistence type="predicted"/>
<dbReference type="STRING" id="1276538.A0A1X7RS75"/>
<dbReference type="Proteomes" id="UP000215127">
    <property type="component" value="Chromosome 4"/>
</dbReference>
<dbReference type="GO" id="GO:0005869">
    <property type="term" value="C:dynactin complex"/>
    <property type="evidence" value="ECO:0007669"/>
    <property type="project" value="InterPro"/>
</dbReference>
<feature type="region of interest" description="Disordered" evidence="3">
    <location>
        <begin position="1"/>
        <end position="125"/>
    </location>
</feature>
<feature type="compositionally biased region" description="Basic residues" evidence="3">
    <location>
        <begin position="69"/>
        <end position="82"/>
    </location>
</feature>
<keyword evidence="5" id="KW-1185">Reference proteome</keyword>
<feature type="compositionally biased region" description="Basic and acidic residues" evidence="3">
    <location>
        <begin position="89"/>
        <end position="104"/>
    </location>
</feature>
<feature type="region of interest" description="Disordered" evidence="3">
    <location>
        <begin position="295"/>
        <end position="341"/>
    </location>
</feature>
<feature type="compositionally biased region" description="Gly residues" evidence="3">
    <location>
        <begin position="171"/>
        <end position="180"/>
    </location>
</feature>
<dbReference type="GO" id="GO:0007017">
    <property type="term" value="P:microtubule-based process"/>
    <property type="evidence" value="ECO:0007669"/>
    <property type="project" value="InterPro"/>
</dbReference>
<dbReference type="GO" id="GO:0005737">
    <property type="term" value="C:cytoplasm"/>
    <property type="evidence" value="ECO:0007669"/>
    <property type="project" value="UniProtKB-SubCell"/>
</dbReference>
<reference evidence="4 5" key="1">
    <citation type="submission" date="2016-06" db="EMBL/GenBank/DDBJ databases">
        <authorList>
            <person name="Kjaerup R.B."/>
            <person name="Dalgaard T.S."/>
            <person name="Juul-Madsen H.R."/>
        </authorList>
    </citation>
    <scope>NUCLEOTIDE SEQUENCE [LARGE SCALE GENOMIC DNA]</scope>
</reference>
<comment type="subcellular location">
    <subcellularLocation>
        <location evidence="1">Cytoplasm</location>
    </subcellularLocation>
</comment>
<feature type="compositionally biased region" description="Low complexity" evidence="3">
    <location>
        <begin position="31"/>
        <end position="41"/>
    </location>
</feature>
<dbReference type="AlphaFoldDB" id="A0A1X7RS75"/>
<evidence type="ECO:0000313" key="4">
    <source>
        <dbReference type="EMBL" id="SMQ50314.1"/>
    </source>
</evidence>
<gene>
    <name evidence="4" type="ORF">ZT3D7_G5467</name>
</gene>
<name>A0A1X7RS75_ZYMT9</name>
<feature type="compositionally biased region" description="Acidic residues" evidence="3">
    <location>
        <begin position="52"/>
        <end position="61"/>
    </location>
</feature>
<dbReference type="Pfam" id="PF04912">
    <property type="entry name" value="Dynamitin"/>
    <property type="match status" value="1"/>
</dbReference>
<evidence type="ECO:0000256" key="1">
    <source>
        <dbReference type="ARBA" id="ARBA00004496"/>
    </source>
</evidence>